<evidence type="ECO:0000256" key="9">
    <source>
        <dbReference type="ARBA" id="ARBA00022840"/>
    </source>
</evidence>
<keyword evidence="5" id="KW-0597">Phosphoprotein</keyword>
<dbReference type="InterPro" id="IPR036097">
    <property type="entry name" value="HisK_dim/P_sf"/>
</dbReference>
<dbReference type="PRINTS" id="PR00344">
    <property type="entry name" value="BCTRLSENSOR"/>
</dbReference>
<evidence type="ECO:0000256" key="12">
    <source>
        <dbReference type="SAM" id="Coils"/>
    </source>
</evidence>
<evidence type="ECO:0000256" key="2">
    <source>
        <dbReference type="ARBA" id="ARBA00004236"/>
    </source>
</evidence>
<keyword evidence="11 13" id="KW-0472">Membrane</keyword>
<dbReference type="PROSITE" id="PS50109">
    <property type="entry name" value="HIS_KIN"/>
    <property type="match status" value="1"/>
</dbReference>
<dbReference type="SMART" id="SM00388">
    <property type="entry name" value="HisKA"/>
    <property type="match status" value="1"/>
</dbReference>
<dbReference type="InterPro" id="IPR036890">
    <property type="entry name" value="HATPase_C_sf"/>
</dbReference>
<evidence type="ECO:0000256" key="5">
    <source>
        <dbReference type="ARBA" id="ARBA00022553"/>
    </source>
</evidence>
<dbReference type="Gene3D" id="1.10.287.130">
    <property type="match status" value="1"/>
</dbReference>
<evidence type="ECO:0000313" key="16">
    <source>
        <dbReference type="Proteomes" id="UP000034690"/>
    </source>
</evidence>
<keyword evidence="6" id="KW-0808">Transferase</keyword>
<evidence type="ECO:0000256" key="3">
    <source>
        <dbReference type="ARBA" id="ARBA00012438"/>
    </source>
</evidence>
<sequence>MSLDYINLFSTIIPAFLIIYLGILVYFHGRKSATNILFSLISLSTLLWSIANYISVTTQGDGILFWTRMVLFFAVPHAILFLAFIYNFPQKQIVSKGFLLLLLVVMVPTMTATVSPYVFSSIDISSGKVLPQPGSLMPLFAIVVLVSLLFGLFIITKKYIYAKDQEKTQWRMMLIGTCLSYALIILTNFVLVVFYQNTSFIRFGPLFMIPTILGMGYAVLRYKLLDIKAVATEILTLIILSISMFDVYLAKTNSEMVLKIVLFIFYLTFGVLIIRSVLKEVSQREKIEKLALELEKTNTELETVNAKLKELDKQKTEFVSIASHQLRSPLTAIKGYSSMLLEGSFGKLSAKSREAVQIVFESSQKLVGVIEDFLNITRIELGKMKYEMSVLDMSKMVESTINELKPSISRRGLTISFSAEGGPFNILGDPSKLNQVFLNVIDNAIKYTEKGDIAVSISRRQEGGKNLIRFESKDTGVGIDADNLPKLFEKFIRADGAGKTNISGTGLGLFVAKQIVEAHNGKIWAESTGKGHGSTFIVELEEKKG</sequence>
<name>A0A0G0QTM0_9BACT</name>
<feature type="transmembrane region" description="Helical" evidence="13">
    <location>
        <begin position="232"/>
        <end position="250"/>
    </location>
</feature>
<dbReference type="SUPFAM" id="SSF47384">
    <property type="entry name" value="Homodimeric domain of signal transducing histidine kinase"/>
    <property type="match status" value="1"/>
</dbReference>
<dbReference type="CDD" id="cd00082">
    <property type="entry name" value="HisKA"/>
    <property type="match status" value="1"/>
</dbReference>
<dbReference type="SUPFAM" id="SSF55874">
    <property type="entry name" value="ATPase domain of HSP90 chaperone/DNA topoisomerase II/histidine kinase"/>
    <property type="match status" value="1"/>
</dbReference>
<dbReference type="SMART" id="SM00387">
    <property type="entry name" value="HATPase_c"/>
    <property type="match status" value="1"/>
</dbReference>
<dbReference type="Proteomes" id="UP000034690">
    <property type="component" value="Unassembled WGS sequence"/>
</dbReference>
<dbReference type="Pfam" id="PF16927">
    <property type="entry name" value="HisKA_7TM"/>
    <property type="match status" value="1"/>
</dbReference>
<evidence type="ECO:0000256" key="11">
    <source>
        <dbReference type="ARBA" id="ARBA00023136"/>
    </source>
</evidence>
<protein>
    <recommendedName>
        <fullName evidence="3">histidine kinase</fullName>
        <ecNumber evidence="3">2.7.13.3</ecNumber>
    </recommendedName>
</protein>
<evidence type="ECO:0000259" key="14">
    <source>
        <dbReference type="PROSITE" id="PS50109"/>
    </source>
</evidence>
<evidence type="ECO:0000256" key="13">
    <source>
        <dbReference type="SAM" id="Phobius"/>
    </source>
</evidence>
<dbReference type="Pfam" id="PF02518">
    <property type="entry name" value="HATPase_c"/>
    <property type="match status" value="1"/>
</dbReference>
<keyword evidence="12" id="KW-0175">Coiled coil</keyword>
<feature type="transmembrane region" description="Helical" evidence="13">
    <location>
        <begin position="172"/>
        <end position="194"/>
    </location>
</feature>
<dbReference type="InterPro" id="IPR003661">
    <property type="entry name" value="HisK_dim/P_dom"/>
</dbReference>
<dbReference type="InterPro" id="IPR003594">
    <property type="entry name" value="HATPase_dom"/>
</dbReference>
<dbReference type="PANTHER" id="PTHR43047:SF72">
    <property type="entry name" value="OSMOSENSING HISTIDINE PROTEIN KINASE SLN1"/>
    <property type="match status" value="1"/>
</dbReference>
<feature type="transmembrane region" description="Helical" evidence="13">
    <location>
        <begin position="63"/>
        <end position="86"/>
    </location>
</feature>
<feature type="transmembrane region" description="Helical" evidence="13">
    <location>
        <begin position="34"/>
        <end position="51"/>
    </location>
</feature>
<dbReference type="GO" id="GO:0000155">
    <property type="term" value="F:phosphorelay sensor kinase activity"/>
    <property type="evidence" value="ECO:0007669"/>
    <property type="project" value="InterPro"/>
</dbReference>
<evidence type="ECO:0000256" key="10">
    <source>
        <dbReference type="ARBA" id="ARBA00023012"/>
    </source>
</evidence>
<evidence type="ECO:0000256" key="8">
    <source>
        <dbReference type="ARBA" id="ARBA00022777"/>
    </source>
</evidence>
<keyword evidence="13" id="KW-0812">Transmembrane</keyword>
<dbReference type="Gene3D" id="3.30.565.10">
    <property type="entry name" value="Histidine kinase-like ATPase, C-terminal domain"/>
    <property type="match status" value="1"/>
</dbReference>
<feature type="transmembrane region" description="Helical" evidence="13">
    <location>
        <begin position="98"/>
        <end position="119"/>
    </location>
</feature>
<feature type="transmembrane region" description="Helical" evidence="13">
    <location>
        <begin position="139"/>
        <end position="160"/>
    </location>
</feature>
<dbReference type="GO" id="GO:0005886">
    <property type="term" value="C:plasma membrane"/>
    <property type="evidence" value="ECO:0007669"/>
    <property type="project" value="UniProtKB-SubCell"/>
</dbReference>
<feature type="domain" description="Histidine kinase" evidence="14">
    <location>
        <begin position="321"/>
        <end position="544"/>
    </location>
</feature>
<dbReference type="InterPro" id="IPR005467">
    <property type="entry name" value="His_kinase_dom"/>
</dbReference>
<comment type="catalytic activity">
    <reaction evidence="1">
        <text>ATP + protein L-histidine = ADP + protein N-phospho-L-histidine.</text>
        <dbReference type="EC" id="2.7.13.3"/>
    </reaction>
</comment>
<dbReference type="InterPro" id="IPR031621">
    <property type="entry name" value="HisKA_7TM"/>
</dbReference>
<feature type="transmembrane region" description="Helical" evidence="13">
    <location>
        <begin position="200"/>
        <end position="220"/>
    </location>
</feature>
<dbReference type="EMBL" id="LBWQ01000011">
    <property type="protein sequence ID" value="KKR13690.1"/>
    <property type="molecule type" value="Genomic_DNA"/>
</dbReference>
<evidence type="ECO:0000256" key="7">
    <source>
        <dbReference type="ARBA" id="ARBA00022741"/>
    </source>
</evidence>
<organism evidence="15 16">
    <name type="scientific">Candidatus Woesebacteria bacterium GW2011_GWA1_39_21b</name>
    <dbReference type="NCBI Taxonomy" id="1618551"/>
    <lineage>
        <taxon>Bacteria</taxon>
        <taxon>Candidatus Woeseibacteriota</taxon>
    </lineage>
</organism>
<keyword evidence="7" id="KW-0547">Nucleotide-binding</keyword>
<dbReference type="Pfam" id="PF00512">
    <property type="entry name" value="HisKA"/>
    <property type="match status" value="1"/>
</dbReference>
<keyword evidence="10" id="KW-0902">Two-component regulatory system</keyword>
<gene>
    <name evidence="15" type="ORF">UT40_C0011G0001</name>
</gene>
<keyword evidence="9" id="KW-0067">ATP-binding</keyword>
<dbReference type="AlphaFoldDB" id="A0A0G0QTM0"/>
<evidence type="ECO:0000313" key="15">
    <source>
        <dbReference type="EMBL" id="KKR13690.1"/>
    </source>
</evidence>
<dbReference type="EC" id="2.7.13.3" evidence="3"/>
<dbReference type="PANTHER" id="PTHR43047">
    <property type="entry name" value="TWO-COMPONENT HISTIDINE PROTEIN KINASE"/>
    <property type="match status" value="1"/>
</dbReference>
<dbReference type="FunFam" id="3.30.565.10:FF:000023">
    <property type="entry name" value="PAS domain-containing sensor histidine kinase"/>
    <property type="match status" value="1"/>
</dbReference>
<dbReference type="GO" id="GO:0005524">
    <property type="term" value="F:ATP binding"/>
    <property type="evidence" value="ECO:0007669"/>
    <property type="project" value="UniProtKB-KW"/>
</dbReference>
<feature type="coiled-coil region" evidence="12">
    <location>
        <begin position="284"/>
        <end position="314"/>
    </location>
</feature>
<keyword evidence="13" id="KW-1133">Transmembrane helix</keyword>
<keyword evidence="8 15" id="KW-0418">Kinase</keyword>
<dbReference type="InterPro" id="IPR004358">
    <property type="entry name" value="Sig_transdc_His_kin-like_C"/>
</dbReference>
<reference evidence="15 16" key="1">
    <citation type="journal article" date="2015" name="Nature">
        <title>rRNA introns, odd ribosomes, and small enigmatic genomes across a large radiation of phyla.</title>
        <authorList>
            <person name="Brown C.T."/>
            <person name="Hug L.A."/>
            <person name="Thomas B.C."/>
            <person name="Sharon I."/>
            <person name="Castelle C.J."/>
            <person name="Singh A."/>
            <person name="Wilkins M.J."/>
            <person name="Williams K.H."/>
            <person name="Banfield J.F."/>
        </authorList>
    </citation>
    <scope>NUCLEOTIDE SEQUENCE [LARGE SCALE GENOMIC DNA]</scope>
</reference>
<feature type="transmembrane region" description="Helical" evidence="13">
    <location>
        <begin position="256"/>
        <end position="278"/>
    </location>
</feature>
<dbReference type="GO" id="GO:0009927">
    <property type="term" value="F:histidine phosphotransfer kinase activity"/>
    <property type="evidence" value="ECO:0007669"/>
    <property type="project" value="TreeGrafter"/>
</dbReference>
<accession>A0A0G0QTM0</accession>
<keyword evidence="4" id="KW-1003">Cell membrane</keyword>
<proteinExistence type="predicted"/>
<comment type="caution">
    <text evidence="15">The sequence shown here is derived from an EMBL/GenBank/DDBJ whole genome shotgun (WGS) entry which is preliminary data.</text>
</comment>
<evidence type="ECO:0000256" key="4">
    <source>
        <dbReference type="ARBA" id="ARBA00022475"/>
    </source>
</evidence>
<feature type="transmembrane region" description="Helical" evidence="13">
    <location>
        <begin position="6"/>
        <end position="27"/>
    </location>
</feature>
<comment type="subcellular location">
    <subcellularLocation>
        <location evidence="2">Cell membrane</location>
    </subcellularLocation>
</comment>
<evidence type="ECO:0000256" key="6">
    <source>
        <dbReference type="ARBA" id="ARBA00022679"/>
    </source>
</evidence>
<evidence type="ECO:0000256" key="1">
    <source>
        <dbReference type="ARBA" id="ARBA00000085"/>
    </source>
</evidence>